<keyword evidence="12" id="KW-0472">Membrane</keyword>
<keyword evidence="4" id="KW-0479">Metal-binding</keyword>
<comment type="subcellular location">
    <subcellularLocation>
        <location evidence="1">Nucleus</location>
    </subcellularLocation>
    <subcellularLocation>
        <location evidence="2">Vacuole membrane</location>
        <topology evidence="2">Peripheral membrane protein</topology>
    </subcellularLocation>
</comment>
<dbReference type="PROSITE" id="PS50863">
    <property type="entry name" value="B3"/>
    <property type="match status" value="1"/>
</dbReference>
<feature type="compositionally biased region" description="Low complexity" evidence="16">
    <location>
        <begin position="954"/>
        <end position="967"/>
    </location>
</feature>
<evidence type="ECO:0000256" key="14">
    <source>
        <dbReference type="ARBA" id="ARBA00023242"/>
    </source>
</evidence>
<evidence type="ECO:0000259" key="19">
    <source>
        <dbReference type="PROSITE" id="PS51050"/>
    </source>
</evidence>
<evidence type="ECO:0000313" key="21">
    <source>
        <dbReference type="Proteomes" id="UP000829196"/>
    </source>
</evidence>
<evidence type="ECO:0000256" key="16">
    <source>
        <dbReference type="SAM" id="MobiDB-lite"/>
    </source>
</evidence>
<dbReference type="Pfam" id="PF07496">
    <property type="entry name" value="zf-CW"/>
    <property type="match status" value="1"/>
</dbReference>
<evidence type="ECO:0000256" key="5">
    <source>
        <dbReference type="ARBA" id="ARBA00022741"/>
    </source>
</evidence>
<dbReference type="FunFam" id="3.40.50.10330:FF:000005">
    <property type="entry name" value="Sphingosine kinase 2"/>
    <property type="match status" value="1"/>
</dbReference>
<dbReference type="SMART" id="SM00046">
    <property type="entry name" value="DAGKc"/>
    <property type="match status" value="1"/>
</dbReference>
<dbReference type="Pfam" id="PF25813">
    <property type="entry name" value="zf_VAL1_N"/>
    <property type="match status" value="1"/>
</dbReference>
<dbReference type="Gene3D" id="3.30.40.100">
    <property type="match status" value="1"/>
</dbReference>
<dbReference type="InterPro" id="IPR057743">
    <property type="entry name" value="Zfn_VAL1-3_N"/>
</dbReference>
<evidence type="ECO:0000256" key="13">
    <source>
        <dbReference type="ARBA" id="ARBA00023163"/>
    </source>
</evidence>
<keyword evidence="14" id="KW-0539">Nucleus</keyword>
<evidence type="ECO:0000256" key="9">
    <source>
        <dbReference type="ARBA" id="ARBA00022840"/>
    </source>
</evidence>
<keyword evidence="11" id="KW-0238">DNA-binding</keyword>
<dbReference type="GO" id="GO:0008270">
    <property type="term" value="F:zinc ion binding"/>
    <property type="evidence" value="ECO:0007669"/>
    <property type="project" value="UniProtKB-KW"/>
</dbReference>
<dbReference type="GO" id="GO:0008481">
    <property type="term" value="F:sphingosine kinase activity"/>
    <property type="evidence" value="ECO:0007669"/>
    <property type="project" value="UniProtKB-EC"/>
</dbReference>
<evidence type="ECO:0000256" key="15">
    <source>
        <dbReference type="ARBA" id="ARBA00044037"/>
    </source>
</evidence>
<proteinExistence type="predicted"/>
<dbReference type="InterPro" id="IPR001206">
    <property type="entry name" value="Diacylglycerol_kinase_cat_dom"/>
</dbReference>
<keyword evidence="7" id="KW-0418">Kinase</keyword>
<evidence type="ECO:0000256" key="7">
    <source>
        <dbReference type="ARBA" id="ARBA00022777"/>
    </source>
</evidence>
<dbReference type="InterPro" id="IPR045540">
    <property type="entry name" value="YegS/DAGK_C"/>
</dbReference>
<feature type="region of interest" description="Disordered" evidence="16">
    <location>
        <begin position="1254"/>
        <end position="1360"/>
    </location>
</feature>
<dbReference type="GO" id="GO:0005774">
    <property type="term" value="C:vacuolar membrane"/>
    <property type="evidence" value="ECO:0007669"/>
    <property type="project" value="UniProtKB-SubCell"/>
</dbReference>
<dbReference type="Gene3D" id="3.40.50.10330">
    <property type="entry name" value="Probable inorganic polyphosphate/atp-NAD kinase, domain 1"/>
    <property type="match status" value="1"/>
</dbReference>
<feature type="compositionally biased region" description="Polar residues" evidence="16">
    <location>
        <begin position="1265"/>
        <end position="1283"/>
    </location>
</feature>
<organism evidence="20 21">
    <name type="scientific">Dendrobium nobile</name>
    <name type="common">Orchid</name>
    <dbReference type="NCBI Taxonomy" id="94219"/>
    <lineage>
        <taxon>Eukaryota</taxon>
        <taxon>Viridiplantae</taxon>
        <taxon>Streptophyta</taxon>
        <taxon>Embryophyta</taxon>
        <taxon>Tracheophyta</taxon>
        <taxon>Spermatophyta</taxon>
        <taxon>Magnoliopsida</taxon>
        <taxon>Liliopsida</taxon>
        <taxon>Asparagales</taxon>
        <taxon>Orchidaceae</taxon>
        <taxon>Epidendroideae</taxon>
        <taxon>Malaxideae</taxon>
        <taxon>Dendrobiinae</taxon>
        <taxon>Dendrobium</taxon>
    </lineage>
</organism>
<evidence type="ECO:0000256" key="4">
    <source>
        <dbReference type="ARBA" id="ARBA00022723"/>
    </source>
</evidence>
<dbReference type="CDD" id="cd10017">
    <property type="entry name" value="B3_DNA"/>
    <property type="match status" value="1"/>
</dbReference>
<dbReference type="SUPFAM" id="SSF101936">
    <property type="entry name" value="DNA-binding pseudobarrel domain"/>
    <property type="match status" value="1"/>
</dbReference>
<keyword evidence="8" id="KW-0862">Zinc</keyword>
<reference evidence="20" key="1">
    <citation type="journal article" date="2022" name="Front. Genet.">
        <title>Chromosome-Scale Assembly of the Dendrobium nobile Genome Provides Insights Into the Molecular Mechanism of the Biosynthesis of the Medicinal Active Ingredient of Dendrobium.</title>
        <authorList>
            <person name="Xu Q."/>
            <person name="Niu S.-C."/>
            <person name="Li K.-L."/>
            <person name="Zheng P.-J."/>
            <person name="Zhang X.-J."/>
            <person name="Jia Y."/>
            <person name="Liu Y."/>
            <person name="Niu Y.-X."/>
            <person name="Yu L.-H."/>
            <person name="Chen D.-F."/>
            <person name="Zhang G.-Q."/>
        </authorList>
    </citation>
    <scope>NUCLEOTIDE SEQUENCE</scope>
    <source>
        <tissue evidence="20">Leaf</tissue>
    </source>
</reference>
<evidence type="ECO:0000256" key="11">
    <source>
        <dbReference type="ARBA" id="ARBA00023125"/>
    </source>
</evidence>
<dbReference type="PANTHER" id="PTHR46245:SF10">
    <property type="entry name" value="B3 DOMAIN-CONTAINING TRANSCRIPTION FACTOR VAL3"/>
    <property type="match status" value="1"/>
</dbReference>
<dbReference type="EMBL" id="JAGYWB010000011">
    <property type="protein sequence ID" value="KAI0505084.1"/>
    <property type="molecule type" value="Genomic_DNA"/>
</dbReference>
<protein>
    <recommendedName>
        <fullName evidence="15">sphingosine kinase</fullName>
        <ecNumber evidence="15">2.7.1.91</ecNumber>
    </recommendedName>
</protein>
<evidence type="ECO:0000256" key="3">
    <source>
        <dbReference type="ARBA" id="ARBA00022679"/>
    </source>
</evidence>
<keyword evidence="10" id="KW-0805">Transcription regulation</keyword>
<evidence type="ECO:0000256" key="10">
    <source>
        <dbReference type="ARBA" id="ARBA00023015"/>
    </source>
</evidence>
<feature type="region of interest" description="Disordered" evidence="16">
    <location>
        <begin position="703"/>
        <end position="740"/>
    </location>
</feature>
<name>A0A8T3B6F4_DENNO</name>
<feature type="region of interest" description="Disordered" evidence="16">
    <location>
        <begin position="774"/>
        <end position="811"/>
    </location>
</feature>
<dbReference type="GO" id="GO:0071215">
    <property type="term" value="P:cellular response to abscisic acid stimulus"/>
    <property type="evidence" value="ECO:0007669"/>
    <property type="project" value="UniProtKB-ARBA"/>
</dbReference>
<dbReference type="InterPro" id="IPR003340">
    <property type="entry name" value="B3_DNA-bd"/>
</dbReference>
<keyword evidence="5" id="KW-0547">Nucleotide-binding</keyword>
<sequence length="1360" mass="150120">MAGEMEESIRVNGFLSEASLSTGGELRWRQNDDSGGGERSLIVESEVLGFSVEGREISVRAFVNEVKGFSCGGSGGFGKRLRKDFVLEMPTEVAAERWTNRLTDCINSLGRPKRLFIIVNPYGGKKCARKIFHTEIKPLLVAANIIYTLQETKYQLHAQEIAYKLDLLKYDGIVCVSGDGVLVEVFNGLLKREDWDTAIKVPIGILPAGTGNGLAKSLSDAVGEMYSIQHATFAIVRGHKRSLDVTTIMQGETKFFSILMLTWGMLMNTLDKCNLINFIIRMLSCFLRMMNLRKYHGRVEFVPAPGHEIYGEKINDRGSYAASMNSSNSRHNSSEVLQGGYQGPTACFDHSEWRFLEGPFISVSLFNVPWVGEDAKPAPEAKFSDGFLDLAILKDCSKAALISLLLKMSDGSHVKSPYVVYLKVKAFRLVPGNRVENPKKGGIIDVDGEVIARGEGTYTHGKERDLMVYGSPIQLIITAMSSSSAAAATATGVFKICFNAHCKEALAEQTRRKGWRLRSGEFAELCDRCHSTFDQGNFCETFHSDAAGWRKCESCAKRIHCGCIVSIPAYMLLDVGGVECMACVRKAYSAVPNQVCSPSVILSPRVSEKSKEFPIKSWNQVSSSFPGQWRHPSNIWSSSSIQSDLHQRLSYEFDRPSNSEKLMAGARSAVSAQEKKPDDLPGRIGLGGLNHVPRDRYGENCPTSTRRGMMSDACSASSSGVNFETHQNLSGKPSSSIIPKGESTSLLLGLTAPLSSMNGTSDPIRVTTNHAQLQSVPSPLSKQFYPNSLNSSHSGESQAQTRNGRGRFDPRARSHLLPRYWPRITDQELQQISGDSNSVVTPLFEKMLSASDAGRIGRLVLPKKCAEAYFPTISQPEGLPLKMQDASGKEWVFQFRFWPNNNSRMYVLEGVTPCIQSMQLQAGDTVTFSRIDPEGKFLMGFRKASTSSCTEQDNQAAQAGNGSSASSDVKSNAMDFITNIPLRPHKGNIESRNQTEMADKESWSKNEKAGFIQKVGSSPKVSHIPCKKKNSALGSKSKRLRIENEDSIELNLTWEEAQVLIRSAPDDFSSVTSVSVEGHEFEEFEEGPVLGMPTYFGKNQDGDINNRWVQCENCFKWRRLPLDTLLHHRWTCSDNKWDPERCSCSAPQEISTEIRHLLPMKSGSSKKSKLKFENENFEVSDGLDTLANLAILGESESLPASSQPTTKHPRHRPGCTCIVCIQPPSGKGPKHKQTCTCNVCLTVKRRFQTLMLRREKRQSEKEAENTATPKKQQNSTHPTQVSPGTPPSPSAPVIHNSGVAISPPMTHANGLVDDESERKRATPSPIKTQIDLNIQPEREEEPSPAAVPGSMSRAFQNDLD</sequence>
<dbReference type="SUPFAM" id="SSF111331">
    <property type="entry name" value="NAD kinase/diacylglycerol kinase-like"/>
    <property type="match status" value="1"/>
</dbReference>
<dbReference type="SMART" id="SM01019">
    <property type="entry name" value="B3"/>
    <property type="match status" value="1"/>
</dbReference>
<evidence type="ECO:0000256" key="12">
    <source>
        <dbReference type="ARBA" id="ARBA00023136"/>
    </source>
</evidence>
<evidence type="ECO:0000256" key="8">
    <source>
        <dbReference type="ARBA" id="ARBA00022833"/>
    </source>
</evidence>
<comment type="caution">
    <text evidence="20">The sequence shown here is derived from an EMBL/GenBank/DDBJ whole genome shotgun (WGS) entry which is preliminary data.</text>
</comment>
<gene>
    <name evidence="20" type="ORF">KFK09_016041</name>
</gene>
<dbReference type="PROSITE" id="PS51050">
    <property type="entry name" value="ZF_CW"/>
    <property type="match status" value="1"/>
</dbReference>
<dbReference type="GO" id="GO:0006355">
    <property type="term" value="P:regulation of DNA-templated transcription"/>
    <property type="evidence" value="ECO:0007669"/>
    <property type="project" value="UniProtKB-ARBA"/>
</dbReference>
<feature type="compositionally biased region" description="Polar residues" evidence="16">
    <location>
        <begin position="714"/>
        <end position="740"/>
    </location>
</feature>
<dbReference type="SMR" id="A0A8T3B6F4"/>
<keyword evidence="9" id="KW-0067">ATP-binding</keyword>
<evidence type="ECO:0000256" key="6">
    <source>
        <dbReference type="ARBA" id="ARBA00022771"/>
    </source>
</evidence>
<evidence type="ECO:0000256" key="1">
    <source>
        <dbReference type="ARBA" id="ARBA00004123"/>
    </source>
</evidence>
<dbReference type="PANTHER" id="PTHR46245">
    <property type="entry name" value="B3 DOMAIN-CONTAINING PROTEIN OS07G0563300"/>
    <property type="match status" value="1"/>
</dbReference>
<dbReference type="OrthoDB" id="757982at2759"/>
<dbReference type="Pfam" id="PF02362">
    <property type="entry name" value="B3"/>
    <property type="match status" value="1"/>
</dbReference>
<dbReference type="Gene3D" id="2.60.200.40">
    <property type="match status" value="1"/>
</dbReference>
<dbReference type="Pfam" id="PF19279">
    <property type="entry name" value="YegS_C"/>
    <property type="match status" value="1"/>
</dbReference>
<feature type="domain" description="TF-B3" evidence="18">
    <location>
        <begin position="844"/>
        <end position="945"/>
    </location>
</feature>
<dbReference type="EC" id="2.7.1.91" evidence="15"/>
<feature type="domain" description="DAGKc" evidence="17">
    <location>
        <begin position="110"/>
        <end position="252"/>
    </location>
</feature>
<dbReference type="Pfam" id="PF00781">
    <property type="entry name" value="DAGK_cat"/>
    <property type="match status" value="1"/>
</dbReference>
<dbReference type="GO" id="GO:0003677">
    <property type="term" value="F:DNA binding"/>
    <property type="evidence" value="ECO:0007669"/>
    <property type="project" value="UniProtKB-KW"/>
</dbReference>
<keyword evidence="13" id="KW-0804">Transcription</keyword>
<keyword evidence="21" id="KW-1185">Reference proteome</keyword>
<feature type="region of interest" description="Disordered" evidence="16">
    <location>
        <begin position="949"/>
        <end position="969"/>
    </location>
</feature>
<dbReference type="PROSITE" id="PS50146">
    <property type="entry name" value="DAGK"/>
    <property type="match status" value="1"/>
</dbReference>
<dbReference type="Proteomes" id="UP000829196">
    <property type="component" value="Unassembled WGS sequence"/>
</dbReference>
<dbReference type="InterPro" id="IPR017438">
    <property type="entry name" value="ATP-NAD_kinase_N"/>
</dbReference>
<dbReference type="GO" id="GO:0005634">
    <property type="term" value="C:nucleus"/>
    <property type="evidence" value="ECO:0007669"/>
    <property type="project" value="UniProtKB-SubCell"/>
</dbReference>
<feature type="domain" description="CW-type" evidence="19">
    <location>
        <begin position="1102"/>
        <end position="1152"/>
    </location>
</feature>
<keyword evidence="6" id="KW-0863">Zinc-finger</keyword>
<dbReference type="InterPro" id="IPR011124">
    <property type="entry name" value="Znf_CW"/>
</dbReference>
<keyword evidence="3" id="KW-0808">Transferase</keyword>
<dbReference type="GO" id="GO:0005524">
    <property type="term" value="F:ATP binding"/>
    <property type="evidence" value="ECO:0007669"/>
    <property type="project" value="UniProtKB-KW"/>
</dbReference>
<evidence type="ECO:0000313" key="20">
    <source>
        <dbReference type="EMBL" id="KAI0505084.1"/>
    </source>
</evidence>
<feature type="compositionally biased region" description="Polar residues" evidence="16">
    <location>
        <begin position="774"/>
        <end position="803"/>
    </location>
</feature>
<evidence type="ECO:0000256" key="2">
    <source>
        <dbReference type="ARBA" id="ARBA00004148"/>
    </source>
</evidence>
<dbReference type="FunFam" id="2.40.330.10:FF:000006">
    <property type="entry name" value="B3 domain-containing transcription repressor VAL1"/>
    <property type="match status" value="1"/>
</dbReference>
<dbReference type="InterPro" id="IPR016064">
    <property type="entry name" value="NAD/diacylglycerol_kinase_sf"/>
</dbReference>
<dbReference type="InterPro" id="IPR015300">
    <property type="entry name" value="DNA-bd_pseudobarrel_sf"/>
</dbReference>
<dbReference type="Gene3D" id="2.40.330.10">
    <property type="entry name" value="DNA-binding pseudobarrel domain"/>
    <property type="match status" value="1"/>
</dbReference>
<accession>A0A8T3B6F4</accession>
<evidence type="ECO:0000259" key="18">
    <source>
        <dbReference type="PROSITE" id="PS50863"/>
    </source>
</evidence>
<evidence type="ECO:0000259" key="17">
    <source>
        <dbReference type="PROSITE" id="PS50146"/>
    </source>
</evidence>